<keyword evidence="3 12" id="KW-0812">Transmembrane</keyword>
<dbReference type="EMBL" id="HE573020">
    <property type="protein sequence ID" value="CCC47756.1"/>
    <property type="molecule type" value="Genomic_DNA"/>
</dbReference>
<dbReference type="PROSITE" id="PS50089">
    <property type="entry name" value="ZF_RING_2"/>
    <property type="match status" value="1"/>
</dbReference>
<dbReference type="Pfam" id="PF12906">
    <property type="entry name" value="RINGv"/>
    <property type="match status" value="1"/>
</dbReference>
<protein>
    <submittedName>
        <fullName evidence="16">Uncharacterized protein</fullName>
    </submittedName>
</protein>
<evidence type="ECO:0000256" key="1">
    <source>
        <dbReference type="ARBA" id="ARBA00004141"/>
    </source>
</evidence>
<feature type="transmembrane region" description="Helical" evidence="12">
    <location>
        <begin position="720"/>
        <end position="745"/>
    </location>
</feature>
<dbReference type="CDD" id="cd16495">
    <property type="entry name" value="RING_CH-C4HC3_MARCH"/>
    <property type="match status" value="1"/>
</dbReference>
<name>G0TUW9_TRYVY</name>
<dbReference type="SMART" id="SM00744">
    <property type="entry name" value="RINGv"/>
    <property type="match status" value="1"/>
</dbReference>
<feature type="domain" description="RING-CH-type" evidence="15">
    <location>
        <begin position="505"/>
        <end position="571"/>
    </location>
</feature>
<evidence type="ECO:0000313" key="16">
    <source>
        <dbReference type="EMBL" id="CCC47756.1"/>
    </source>
</evidence>
<feature type="transmembrane region" description="Helical" evidence="12">
    <location>
        <begin position="298"/>
        <end position="319"/>
    </location>
</feature>
<dbReference type="GO" id="GO:0008270">
    <property type="term" value="F:zinc ion binding"/>
    <property type="evidence" value="ECO:0007669"/>
    <property type="project" value="UniProtKB-KW"/>
</dbReference>
<keyword evidence="9 12" id="KW-0472">Membrane</keyword>
<reference evidence="16" key="1">
    <citation type="journal article" date="2012" name="Proc. Natl. Acad. Sci. U.S.A.">
        <title>Antigenic diversity is generated by distinct evolutionary mechanisms in African trypanosome species.</title>
        <authorList>
            <person name="Jackson A.P."/>
            <person name="Berry A."/>
            <person name="Aslett M."/>
            <person name="Allison H.C."/>
            <person name="Burton P."/>
            <person name="Vavrova-Anderson J."/>
            <person name="Brown R."/>
            <person name="Browne H."/>
            <person name="Corton N."/>
            <person name="Hauser H."/>
            <person name="Gamble J."/>
            <person name="Gilderthorp R."/>
            <person name="Marcello L."/>
            <person name="McQuillan J."/>
            <person name="Otto T.D."/>
            <person name="Quail M.A."/>
            <person name="Sanders M.J."/>
            <person name="van Tonder A."/>
            <person name="Ginger M.L."/>
            <person name="Field M.C."/>
            <person name="Barry J.D."/>
            <person name="Hertz-Fowler C."/>
            <person name="Berriman M."/>
        </authorList>
    </citation>
    <scope>NUCLEOTIDE SEQUENCE</scope>
    <source>
        <strain evidence="16">Y486</strain>
    </source>
</reference>
<feature type="transmembrane region" description="Helical" evidence="12">
    <location>
        <begin position="690"/>
        <end position="708"/>
    </location>
</feature>
<evidence type="ECO:0000256" key="12">
    <source>
        <dbReference type="SAM" id="Phobius"/>
    </source>
</evidence>
<dbReference type="PANTHER" id="PTHR46065:SF3">
    <property type="entry name" value="FI20425P1"/>
    <property type="match status" value="1"/>
</dbReference>
<comment type="subcellular location">
    <subcellularLocation>
        <location evidence="1">Membrane</location>
        <topology evidence="1">Multi-pass membrane protein</topology>
    </subcellularLocation>
</comment>
<dbReference type="InterPro" id="IPR001841">
    <property type="entry name" value="Znf_RING"/>
</dbReference>
<keyword evidence="4" id="KW-0479">Metal-binding</keyword>
<dbReference type="GO" id="GO:0016740">
    <property type="term" value="F:transferase activity"/>
    <property type="evidence" value="ECO:0007669"/>
    <property type="project" value="UniProtKB-KW"/>
</dbReference>
<keyword evidence="13" id="KW-0732">Signal</keyword>
<evidence type="ECO:0000256" key="11">
    <source>
        <dbReference type="SAM" id="MobiDB-lite"/>
    </source>
</evidence>
<evidence type="ECO:0000256" key="6">
    <source>
        <dbReference type="ARBA" id="ARBA00022786"/>
    </source>
</evidence>
<keyword evidence="2" id="KW-0808">Transferase</keyword>
<evidence type="ECO:0000256" key="2">
    <source>
        <dbReference type="ARBA" id="ARBA00022679"/>
    </source>
</evidence>
<dbReference type="Gene3D" id="3.30.40.10">
    <property type="entry name" value="Zinc/RING finger domain, C3HC4 (zinc finger)"/>
    <property type="match status" value="1"/>
</dbReference>
<evidence type="ECO:0000256" key="10">
    <source>
        <dbReference type="PROSITE-ProRule" id="PRU00175"/>
    </source>
</evidence>
<dbReference type="GO" id="GO:0016020">
    <property type="term" value="C:membrane"/>
    <property type="evidence" value="ECO:0007669"/>
    <property type="project" value="UniProtKB-SubCell"/>
</dbReference>
<dbReference type="SUPFAM" id="SSF57850">
    <property type="entry name" value="RING/U-box"/>
    <property type="match status" value="1"/>
</dbReference>
<gene>
    <name evidence="16" type="ORF">TVY486_0404240</name>
</gene>
<evidence type="ECO:0000256" key="4">
    <source>
        <dbReference type="ARBA" id="ARBA00022723"/>
    </source>
</evidence>
<keyword evidence="7" id="KW-0862">Zinc</keyword>
<keyword evidence="8 12" id="KW-1133">Transmembrane helix</keyword>
<organism evidence="16">
    <name type="scientific">Trypanosoma vivax (strain Y486)</name>
    <dbReference type="NCBI Taxonomy" id="1055687"/>
    <lineage>
        <taxon>Eukaryota</taxon>
        <taxon>Discoba</taxon>
        <taxon>Euglenozoa</taxon>
        <taxon>Kinetoplastea</taxon>
        <taxon>Metakinetoplastina</taxon>
        <taxon>Trypanosomatida</taxon>
        <taxon>Trypanosomatidae</taxon>
        <taxon>Trypanosoma</taxon>
        <taxon>Duttonella</taxon>
    </lineage>
</organism>
<feature type="region of interest" description="Disordered" evidence="11">
    <location>
        <begin position="400"/>
        <end position="444"/>
    </location>
</feature>
<dbReference type="PANTHER" id="PTHR46065">
    <property type="entry name" value="E3 UBIQUITIN-PROTEIN LIGASE MARCH 2/3 FAMILY MEMBER"/>
    <property type="match status" value="1"/>
</dbReference>
<evidence type="ECO:0000256" key="7">
    <source>
        <dbReference type="ARBA" id="ARBA00022833"/>
    </source>
</evidence>
<dbReference type="InterPro" id="IPR013083">
    <property type="entry name" value="Znf_RING/FYVE/PHD"/>
</dbReference>
<feature type="compositionally biased region" description="Polar residues" evidence="11">
    <location>
        <begin position="416"/>
        <end position="429"/>
    </location>
</feature>
<feature type="chain" id="PRO_5003410252" evidence="13">
    <location>
        <begin position="28"/>
        <end position="792"/>
    </location>
</feature>
<sequence length="792" mass="88376">MGRMYFVSPLALLLLLSAVSFIPLARGEEQRGMRPDRRLRNGAIMSPPLAVGKLSSTLRLPQDEMLARFRGINKNRSAVAANTSGECGSLGQDANTSLVDRLSGIVHMNEFTYNITEDAKALYFNVTSNTRHFIGFTARSNKAVEVVVQLMDGHFDPDLPHGNGSCSDLFISAQVNEVYKDDDTPEHHAIVVEKDGERMILIDNATDNDGDGDSIYEAYNTLSTSMLIWNTLAGLLDTSAFCDMLPTFMMRVPSNPEPKSYYIIVNARASAEFKPTDDVVCVMRAFAQEVQVEDEKKVHIIFALVLPLVVLVITIPLTFPGLHLVPTFMGNTDVLMWLIWPASTLSEAVARLVECAYGFLWKAYADRRAERRQKELLERHRRLMEETAESVICLSADNEDEKKNTYKEPKEKGFASESSPATKPPQENNVFIDASSDGTKSNKYTSLAQTKKVQVEEEYALELNASASDQPLLGATEDAERHDVKVFHSERMSGVPTPDGLNEPGDTEDDRTCRICRDDEVDESVISPCECIGSVRWVHRSCLDEWRISSVGRNKEYVRLCEICRKPFRIGISRHKLLWKIFLSVSRFLLLLFMIVAVFSLSTVGLRITLGEMTCHSPWRRVSYSTMFRIDGLVLTSFMYLMLTILAAFSYALTYSRWRTRMETVVYILEFQMLPPFWTVANAVKLFSTFLVGLLQAFSLGLLVKFLVYRTSYIAWSWEASPCIGAVLYVCYIAPMMGVATVLHWSGPDTSEEGGLNGAVAIERAAPAEVEAAEEERGGALAGEGGAEVAPL</sequence>
<feature type="transmembrane region" description="Helical" evidence="12">
    <location>
        <begin position="588"/>
        <end position="610"/>
    </location>
</feature>
<evidence type="ECO:0000256" key="13">
    <source>
        <dbReference type="SAM" id="SignalP"/>
    </source>
</evidence>
<evidence type="ECO:0000259" key="14">
    <source>
        <dbReference type="PROSITE" id="PS50089"/>
    </source>
</evidence>
<dbReference type="OMA" id="WEASPCI"/>
<dbReference type="AlphaFoldDB" id="G0TUW9"/>
<keyword evidence="5 10" id="KW-0863">Zinc-finger</keyword>
<accession>G0TUW9</accession>
<proteinExistence type="predicted"/>
<keyword evidence="6" id="KW-0833">Ubl conjugation pathway</keyword>
<dbReference type="InterPro" id="IPR011016">
    <property type="entry name" value="Znf_RING-CH"/>
</dbReference>
<evidence type="ECO:0000256" key="3">
    <source>
        <dbReference type="ARBA" id="ARBA00022692"/>
    </source>
</evidence>
<feature type="domain" description="RING-type" evidence="14">
    <location>
        <begin position="513"/>
        <end position="565"/>
    </location>
</feature>
<dbReference type="VEuPathDB" id="TriTrypDB:TvY486_0404240"/>
<feature type="signal peptide" evidence="13">
    <location>
        <begin position="1"/>
        <end position="27"/>
    </location>
</feature>
<evidence type="ECO:0000256" key="5">
    <source>
        <dbReference type="ARBA" id="ARBA00022771"/>
    </source>
</evidence>
<evidence type="ECO:0000259" key="15">
    <source>
        <dbReference type="PROSITE" id="PS51292"/>
    </source>
</evidence>
<dbReference type="PROSITE" id="PS51292">
    <property type="entry name" value="ZF_RING_CH"/>
    <property type="match status" value="1"/>
</dbReference>
<evidence type="ECO:0000256" key="8">
    <source>
        <dbReference type="ARBA" id="ARBA00022989"/>
    </source>
</evidence>
<feature type="transmembrane region" description="Helical" evidence="12">
    <location>
        <begin position="630"/>
        <end position="653"/>
    </location>
</feature>
<feature type="compositionally biased region" description="Basic and acidic residues" evidence="11">
    <location>
        <begin position="400"/>
        <end position="414"/>
    </location>
</feature>
<evidence type="ECO:0000256" key="9">
    <source>
        <dbReference type="ARBA" id="ARBA00023136"/>
    </source>
</evidence>